<evidence type="ECO:0000256" key="1">
    <source>
        <dbReference type="ARBA" id="ARBA00004141"/>
    </source>
</evidence>
<name>A0A1H0J7J4_9SPHI</name>
<keyword evidence="6 7" id="KW-0472">Membrane</keyword>
<feature type="transmembrane region" description="Helical" evidence="7">
    <location>
        <begin position="226"/>
        <end position="247"/>
    </location>
</feature>
<dbReference type="InterPro" id="IPR029044">
    <property type="entry name" value="Nucleotide-diphossugar_trans"/>
</dbReference>
<dbReference type="PANTHER" id="PTHR48090:SF1">
    <property type="entry name" value="PROPHAGE BACTOPRENOL GLUCOSYL TRANSFERASE HOMOLOG"/>
    <property type="match status" value="1"/>
</dbReference>
<dbReference type="InterPro" id="IPR050256">
    <property type="entry name" value="Glycosyltransferase_2"/>
</dbReference>
<accession>A0A1H0J7J4</accession>
<evidence type="ECO:0000256" key="3">
    <source>
        <dbReference type="ARBA" id="ARBA00022679"/>
    </source>
</evidence>
<dbReference type="GO" id="GO:0016757">
    <property type="term" value="F:glycosyltransferase activity"/>
    <property type="evidence" value="ECO:0007669"/>
    <property type="project" value="UniProtKB-KW"/>
</dbReference>
<gene>
    <name evidence="9" type="ORF">SAMN05421820_114102</name>
</gene>
<keyword evidence="4 7" id="KW-0812">Transmembrane</keyword>
<keyword evidence="3 9" id="KW-0808">Transferase</keyword>
<dbReference type="Proteomes" id="UP000183200">
    <property type="component" value="Unassembled WGS sequence"/>
</dbReference>
<dbReference type="RefSeq" id="WP_074612504.1">
    <property type="nucleotide sequence ID" value="NZ_FNGY01000014.1"/>
</dbReference>
<keyword evidence="5 7" id="KW-1133">Transmembrane helix</keyword>
<dbReference type="AlphaFoldDB" id="A0A1H0J7J4"/>
<organism evidence="9 10">
    <name type="scientific">Pedobacter steynii</name>
    <dbReference type="NCBI Taxonomy" id="430522"/>
    <lineage>
        <taxon>Bacteria</taxon>
        <taxon>Pseudomonadati</taxon>
        <taxon>Bacteroidota</taxon>
        <taxon>Sphingobacteriia</taxon>
        <taxon>Sphingobacteriales</taxon>
        <taxon>Sphingobacteriaceae</taxon>
        <taxon>Pedobacter</taxon>
    </lineage>
</organism>
<dbReference type="CDD" id="cd04187">
    <property type="entry name" value="DPM1_like_bac"/>
    <property type="match status" value="1"/>
</dbReference>
<evidence type="ECO:0000259" key="8">
    <source>
        <dbReference type="Pfam" id="PF00535"/>
    </source>
</evidence>
<proteinExistence type="predicted"/>
<feature type="transmembrane region" description="Helical" evidence="7">
    <location>
        <begin position="259"/>
        <end position="284"/>
    </location>
</feature>
<dbReference type="OrthoDB" id="9807778at2"/>
<dbReference type="GO" id="GO:0005886">
    <property type="term" value="C:plasma membrane"/>
    <property type="evidence" value="ECO:0007669"/>
    <property type="project" value="TreeGrafter"/>
</dbReference>
<comment type="subcellular location">
    <subcellularLocation>
        <location evidence="1">Membrane</location>
        <topology evidence="1">Multi-pass membrane protein</topology>
    </subcellularLocation>
</comment>
<dbReference type="SUPFAM" id="SSF53448">
    <property type="entry name" value="Nucleotide-diphospho-sugar transferases"/>
    <property type="match status" value="1"/>
</dbReference>
<sequence length="327" mass="37475">MKICIIVPCFNEEDNITPFYDVLKSTVEKYNHQILFVNDGSTDKTLERIKGLAKMDSCIHFLSFSRNFGHQNALKAGYDYADADCVICIDADLQQPPSVIDQLIQKWQEGYEVVYTIRIDGNDVSPLKKITALLFYKFLNYISKIELKANAADFRLIDRKVLKAVKSFNEQNIFFRGLIAWVGFKQFGLEYKVEQRLHGKSKYPFRKMLSLSLSGVTSFSISPLRVASVIGFCFSGLSFVYGFYALYLHLYTQHTIPGWTSMIMSFLFITGLQFIMMGIIGEYLGKGLMEAKGRPNYLISEDSFSERTPFTEVRTAIEHQVDSHFLM</sequence>
<dbReference type="Gene3D" id="3.90.550.10">
    <property type="entry name" value="Spore Coat Polysaccharide Biosynthesis Protein SpsA, Chain A"/>
    <property type="match status" value="1"/>
</dbReference>
<evidence type="ECO:0000313" key="9">
    <source>
        <dbReference type="EMBL" id="SDO39582.1"/>
    </source>
</evidence>
<evidence type="ECO:0000256" key="4">
    <source>
        <dbReference type="ARBA" id="ARBA00022692"/>
    </source>
</evidence>
<evidence type="ECO:0000256" key="2">
    <source>
        <dbReference type="ARBA" id="ARBA00022676"/>
    </source>
</evidence>
<protein>
    <submittedName>
        <fullName evidence="9">Dolichol-phosphate mannosyltransferase</fullName>
    </submittedName>
</protein>
<reference evidence="10" key="1">
    <citation type="submission" date="2016-10" db="EMBL/GenBank/DDBJ databases">
        <authorList>
            <person name="Varghese N."/>
            <person name="Submissions S."/>
        </authorList>
    </citation>
    <scope>NUCLEOTIDE SEQUENCE [LARGE SCALE GENOMIC DNA]</scope>
    <source>
        <strain evidence="10">DSM 19110</strain>
    </source>
</reference>
<evidence type="ECO:0000256" key="6">
    <source>
        <dbReference type="ARBA" id="ARBA00023136"/>
    </source>
</evidence>
<dbReference type="EMBL" id="FNGY01000014">
    <property type="protein sequence ID" value="SDO39582.1"/>
    <property type="molecule type" value="Genomic_DNA"/>
</dbReference>
<evidence type="ECO:0000313" key="10">
    <source>
        <dbReference type="Proteomes" id="UP000183200"/>
    </source>
</evidence>
<dbReference type="InterPro" id="IPR001173">
    <property type="entry name" value="Glyco_trans_2-like"/>
</dbReference>
<feature type="domain" description="Glycosyltransferase 2-like" evidence="8">
    <location>
        <begin position="4"/>
        <end position="164"/>
    </location>
</feature>
<dbReference type="Pfam" id="PF00535">
    <property type="entry name" value="Glycos_transf_2"/>
    <property type="match status" value="1"/>
</dbReference>
<keyword evidence="2 9" id="KW-0328">Glycosyltransferase</keyword>
<evidence type="ECO:0000256" key="5">
    <source>
        <dbReference type="ARBA" id="ARBA00022989"/>
    </source>
</evidence>
<keyword evidence="10" id="KW-1185">Reference proteome</keyword>
<dbReference type="PANTHER" id="PTHR48090">
    <property type="entry name" value="UNDECAPRENYL-PHOSPHATE 4-DEOXY-4-FORMAMIDO-L-ARABINOSE TRANSFERASE-RELATED"/>
    <property type="match status" value="1"/>
</dbReference>
<evidence type="ECO:0000256" key="7">
    <source>
        <dbReference type="SAM" id="Phobius"/>
    </source>
</evidence>